<dbReference type="PANTHER" id="PTHR30435">
    <property type="entry name" value="FLAGELLAR PROTEIN"/>
    <property type="match status" value="1"/>
</dbReference>
<feature type="domain" description="Flagellar hook protein FlgE D2" evidence="7">
    <location>
        <begin position="294"/>
        <end position="379"/>
    </location>
</feature>
<dbReference type="InterPro" id="IPR011491">
    <property type="entry name" value="FlgE_D2"/>
</dbReference>
<dbReference type="InterPro" id="IPR020013">
    <property type="entry name" value="Flagellar_FlgE/F/G"/>
</dbReference>
<comment type="subcellular location">
    <subcellularLocation>
        <location evidence="1 5">Bacterial flagellum basal body</location>
    </subcellularLocation>
</comment>
<keyword evidence="8" id="KW-0282">Flagellum</keyword>
<keyword evidence="9" id="KW-1185">Reference proteome</keyword>
<evidence type="ECO:0000256" key="4">
    <source>
        <dbReference type="ARBA" id="ARBA00023143"/>
    </source>
</evidence>
<keyword evidence="8" id="KW-0966">Cell projection</keyword>
<accession>A0ABS5IGT3</accession>
<feature type="domain" description="Flagellar hook protein FlgE D2" evidence="7">
    <location>
        <begin position="397"/>
        <end position="521"/>
    </location>
</feature>
<name>A0ABS5IGT3_9PROT</name>
<evidence type="ECO:0000256" key="2">
    <source>
        <dbReference type="ARBA" id="ARBA00009677"/>
    </source>
</evidence>
<evidence type="ECO:0000259" key="6">
    <source>
        <dbReference type="Pfam" id="PF06429"/>
    </source>
</evidence>
<feature type="domain" description="Flagellar basal-body/hook protein C-terminal" evidence="6">
    <location>
        <begin position="597"/>
        <end position="634"/>
    </location>
</feature>
<comment type="caution">
    <text evidence="8">The sequence shown here is derived from an EMBL/GenBank/DDBJ whole genome shotgun (WGS) entry which is preliminary data.</text>
</comment>
<keyword evidence="8" id="KW-0969">Cilium</keyword>
<dbReference type="RefSeq" id="WP_211551385.1">
    <property type="nucleotide sequence ID" value="NZ_JAGTUF010000025.1"/>
</dbReference>
<dbReference type="Pfam" id="PF06429">
    <property type="entry name" value="Flg_bbr_C"/>
    <property type="match status" value="1"/>
</dbReference>
<reference evidence="8 9" key="1">
    <citation type="submission" date="2021-04" db="EMBL/GenBank/DDBJ databases">
        <title>Magnetospirillum sulfuroxidans sp. nov., a facultative chemolithoautotrophic sulfur-oxidizing alphaproteobacterium isolated from freshwater sediment and proposals for Paramagetospirillum gen. nov., and Magnetospirillaceae fam. nov.</title>
        <authorList>
            <person name="Koziaeva V."/>
            <person name="Geelhoed J.S."/>
            <person name="Sorokin D.Y."/>
            <person name="Grouzdev D.S."/>
        </authorList>
    </citation>
    <scope>NUCLEOTIDE SEQUENCE [LARGE SCALE GENOMIC DNA]</scope>
    <source>
        <strain evidence="8 9">J10</strain>
    </source>
</reference>
<sequence length="642" mass="67568">MLWGAMNNASMAMMANSWDMGSISQNISNVNTTGYKRKETLFKTVMSESKAGPSTSSGKLNIFGVQTADRSHITAQGMIAASTQSTDLAINGNGFFMVGKPQANISGTTYSSGPGSAYSVDSPGQVMYTRAGNFYTASGPNKESYFMANGGNYLLGWMPDENGVIDTSGELTPVYSMPDTLMEGRVTSTATVRGNLPANAALSPSTFSTSQSIVDPNTGTSYSMDLAWQRVNGTDWTVTPSTTAAGATISGGPFTIKSDVNGVIYEPAPGADGISVSWGSGPLTTTQNLLGPSTHSSTATFYDPKGTSQTANLTWTRTSGNLWDVTVSVPAGVGTIADSTVRVAFDGQGRMISPSTGNLPFVVDWDDATYNTTNPDKTAMTSEVSLYAGNNLPANTLTRPDVHTEKLSTQVWDSSFQGHDASLAFERVGPNQWYVHSYSTESGYPDTPPTPVLVTFNGKGALSGNSTIDSSWTWTDSIVEGEGAAKTTTAVDATAAVTFDFSELTQFDSSAALGSIDQNGYGQGSLIGAYFNDKGVYTGQYTNGETQALFKVAFAQFVSENSLESVSGTLFRRSAEAGDVTVSGVEDAKGGVSFATSSLETSNVDIGEEFTKMIVTQKAYSTNATVFKTADEMTTVARDLKA</sequence>
<keyword evidence="4 5" id="KW-0975">Bacterial flagellum</keyword>
<dbReference type="SUPFAM" id="SSF117143">
    <property type="entry name" value="Flagellar hook protein flgE"/>
    <property type="match status" value="3"/>
</dbReference>
<evidence type="ECO:0000256" key="3">
    <source>
        <dbReference type="ARBA" id="ARBA00019015"/>
    </source>
</evidence>
<dbReference type="Gene3D" id="2.60.98.20">
    <property type="entry name" value="Flagellar hook protein FlgE"/>
    <property type="match status" value="1"/>
</dbReference>
<evidence type="ECO:0000256" key="5">
    <source>
        <dbReference type="RuleBase" id="RU362116"/>
    </source>
</evidence>
<organism evidence="8 9">
    <name type="scientific">Magnetospirillum sulfuroxidans</name>
    <dbReference type="NCBI Taxonomy" id="611300"/>
    <lineage>
        <taxon>Bacteria</taxon>
        <taxon>Pseudomonadati</taxon>
        <taxon>Pseudomonadota</taxon>
        <taxon>Alphaproteobacteria</taxon>
        <taxon>Rhodospirillales</taxon>
        <taxon>Rhodospirillaceae</taxon>
        <taxon>Magnetospirillum</taxon>
    </lineage>
</organism>
<dbReference type="EMBL" id="JAGTUF010000025">
    <property type="protein sequence ID" value="MBR9973549.1"/>
    <property type="molecule type" value="Genomic_DNA"/>
</dbReference>
<comment type="function">
    <text evidence="5">A flexible structure which links the flagellar filament to the drive apparatus in the basal body.</text>
</comment>
<comment type="similarity">
    <text evidence="2 5">Belongs to the flagella basal body rod proteins family.</text>
</comment>
<evidence type="ECO:0000259" key="7">
    <source>
        <dbReference type="Pfam" id="PF07559"/>
    </source>
</evidence>
<dbReference type="InterPro" id="IPR037058">
    <property type="entry name" value="Falgellar_hook_FlgE_sf"/>
</dbReference>
<evidence type="ECO:0000256" key="1">
    <source>
        <dbReference type="ARBA" id="ARBA00004117"/>
    </source>
</evidence>
<evidence type="ECO:0000313" key="9">
    <source>
        <dbReference type="Proteomes" id="UP000680714"/>
    </source>
</evidence>
<gene>
    <name evidence="8" type="ORF">KEC16_17615</name>
</gene>
<proteinExistence type="inferred from homology"/>
<dbReference type="PANTHER" id="PTHR30435:SF1">
    <property type="entry name" value="FLAGELLAR HOOK PROTEIN FLGE"/>
    <property type="match status" value="1"/>
</dbReference>
<evidence type="ECO:0000313" key="8">
    <source>
        <dbReference type="EMBL" id="MBR9973549.1"/>
    </source>
</evidence>
<protein>
    <recommendedName>
        <fullName evidence="3 5">Flagellar hook protein FlgE</fullName>
    </recommendedName>
</protein>
<dbReference type="InterPro" id="IPR010930">
    <property type="entry name" value="Flg_bb/hook_C_dom"/>
</dbReference>
<dbReference type="Proteomes" id="UP000680714">
    <property type="component" value="Unassembled WGS sequence"/>
</dbReference>
<dbReference type="NCBIfam" id="TIGR03506">
    <property type="entry name" value="FlgEFG_subfam"/>
    <property type="match status" value="2"/>
</dbReference>
<dbReference type="Pfam" id="PF07559">
    <property type="entry name" value="FlgE_D2"/>
    <property type="match status" value="2"/>
</dbReference>
<dbReference type="InterPro" id="IPR037925">
    <property type="entry name" value="FlgE/F/G-like"/>
</dbReference>